<dbReference type="RefSeq" id="WP_137141138.1">
    <property type="nucleotide sequence ID" value="NZ_CP032346.1"/>
</dbReference>
<dbReference type="AlphaFoldDB" id="A0A4D8R5X6"/>
<protein>
    <submittedName>
        <fullName evidence="1">Uncharacterized protein</fullName>
    </submittedName>
</protein>
<accession>A0A4D8R5X6</accession>
<name>A0A4D8R5X6_AZOBR</name>
<reference evidence="1 2" key="1">
    <citation type="submission" date="2018-09" db="EMBL/GenBank/DDBJ databases">
        <title>Whole genome based analysis of evolution and adaptive divergence in Indian and Brazilian strains of Azospirillum brasilense.</title>
        <authorList>
            <person name="Singh C."/>
            <person name="Tripathi A.K."/>
        </authorList>
    </citation>
    <scope>NUCLEOTIDE SEQUENCE [LARGE SCALE GENOMIC DNA]</scope>
    <source>
        <strain evidence="1 2">MTCC4039</strain>
        <plasmid evidence="1 2">p1</plasmid>
    </source>
</reference>
<gene>
    <name evidence="1" type="ORF">D3869_16920</name>
</gene>
<proteinExistence type="predicted"/>
<evidence type="ECO:0000313" key="2">
    <source>
        <dbReference type="Proteomes" id="UP000298693"/>
    </source>
</evidence>
<evidence type="ECO:0000313" key="1">
    <source>
        <dbReference type="EMBL" id="QCO16974.1"/>
    </source>
</evidence>
<dbReference type="EMBL" id="CP032346">
    <property type="protein sequence ID" value="QCO16974.1"/>
    <property type="molecule type" value="Genomic_DNA"/>
</dbReference>
<geneLocation type="plasmid" evidence="1">
    <name>p1</name>
</geneLocation>
<sequence length="385" mass="43033">METDSIPRIKIRDMMLAVQAMGRGQASTLEELRLKLNLDRGEAGRLTNYSVARDVAAELARQGYAEVGALPKDMKAYEKKMGMKIALTDRGRDLANLLRSDRAAAYAAVLRTFYGAHPYFRRFVTATADCAFLTPVITSAEEHISFHYTSARLLAEDIARGAFDVDALLASLTDRLGRPLTPAEQDEITAGVGDFVQQSRAAAASEPFTDFSRKALSRLNEVVVPAVLRAHGLGFDFNTLRRLWKMGEEFQICWATSAHPRFKAWVTFETATVDLSPDGQTIAGLRFENGLAALRGSFLDRVYATYLGMREWGRSSVVLAWELRAAFCFEHRCAPGVFNRLFEEHYNGSDVYEIGKDFPPRNKPQHEEPLVLGGRQIGLIRMTKR</sequence>
<organism evidence="1 2">
    <name type="scientific">Azospirillum brasilense</name>
    <dbReference type="NCBI Taxonomy" id="192"/>
    <lineage>
        <taxon>Bacteria</taxon>
        <taxon>Pseudomonadati</taxon>
        <taxon>Pseudomonadota</taxon>
        <taxon>Alphaproteobacteria</taxon>
        <taxon>Rhodospirillales</taxon>
        <taxon>Azospirillaceae</taxon>
        <taxon>Azospirillum</taxon>
    </lineage>
</organism>
<keyword evidence="1" id="KW-0614">Plasmid</keyword>
<dbReference type="Proteomes" id="UP000298693">
    <property type="component" value="Plasmid p1"/>
</dbReference>